<dbReference type="PANTHER" id="PTHR23425:SF8">
    <property type="entry name" value="NUCLEOPORIN AMO1-LIKE"/>
    <property type="match status" value="1"/>
</dbReference>
<evidence type="ECO:0000256" key="4">
    <source>
        <dbReference type="ARBA" id="ARBA00022771"/>
    </source>
</evidence>
<keyword evidence="2" id="KW-0963">Cytoplasm</keyword>
<evidence type="ECO:0000256" key="1">
    <source>
        <dbReference type="ARBA" id="ARBA00004496"/>
    </source>
</evidence>
<evidence type="ECO:0000313" key="8">
    <source>
        <dbReference type="EMBL" id="KAK2701485.1"/>
    </source>
</evidence>
<comment type="subcellular location">
    <subcellularLocation>
        <location evidence="1">Cytoplasm</location>
    </subcellularLocation>
</comment>
<dbReference type="AlphaFoldDB" id="A0AA88H0N3"/>
<dbReference type="GO" id="GO:0005737">
    <property type="term" value="C:cytoplasm"/>
    <property type="evidence" value="ECO:0007669"/>
    <property type="project" value="UniProtKB-SubCell"/>
</dbReference>
<evidence type="ECO:0000256" key="3">
    <source>
        <dbReference type="ARBA" id="ARBA00022723"/>
    </source>
</evidence>
<dbReference type="PROSITE" id="PS51981">
    <property type="entry name" value="ZF_RZ"/>
    <property type="match status" value="1"/>
</dbReference>
<evidence type="ECO:0000313" key="9">
    <source>
        <dbReference type="Proteomes" id="UP001187531"/>
    </source>
</evidence>
<accession>A0AA88H0N3</accession>
<evidence type="ECO:0000259" key="7">
    <source>
        <dbReference type="PROSITE" id="PS51981"/>
    </source>
</evidence>
<keyword evidence="4" id="KW-0863">Zinc-finger</keyword>
<evidence type="ECO:0000256" key="5">
    <source>
        <dbReference type="ARBA" id="ARBA00022833"/>
    </source>
</evidence>
<keyword evidence="5" id="KW-0862">Zinc</keyword>
<name>A0AA88H0N3_ARTSF</name>
<dbReference type="EMBL" id="JAVRJZ010004512">
    <property type="protein sequence ID" value="KAK2701485.1"/>
    <property type="molecule type" value="Genomic_DNA"/>
</dbReference>
<keyword evidence="6" id="KW-0391">Immunity</keyword>
<reference evidence="8" key="1">
    <citation type="submission" date="2023-07" db="EMBL/GenBank/DDBJ databases">
        <title>Chromosome-level genome assembly of Artemia franciscana.</title>
        <authorList>
            <person name="Jo E."/>
        </authorList>
    </citation>
    <scope>NUCLEOTIDE SEQUENCE</scope>
    <source>
        <tissue evidence="8">Whole body</tissue>
    </source>
</reference>
<comment type="caution">
    <text evidence="8">The sequence shown here is derived from an EMBL/GenBank/DDBJ whole genome shotgun (WGS) entry which is preliminary data.</text>
</comment>
<organism evidence="8 9">
    <name type="scientific">Artemia franciscana</name>
    <name type="common">Brine shrimp</name>
    <name type="synonym">Artemia sanfranciscana</name>
    <dbReference type="NCBI Taxonomy" id="6661"/>
    <lineage>
        <taxon>Eukaryota</taxon>
        <taxon>Metazoa</taxon>
        <taxon>Ecdysozoa</taxon>
        <taxon>Arthropoda</taxon>
        <taxon>Crustacea</taxon>
        <taxon>Branchiopoda</taxon>
        <taxon>Anostraca</taxon>
        <taxon>Artemiidae</taxon>
        <taxon>Artemia</taxon>
    </lineage>
</organism>
<dbReference type="GO" id="GO:0008270">
    <property type="term" value="F:zinc ion binding"/>
    <property type="evidence" value="ECO:0007669"/>
    <property type="project" value="UniProtKB-KW"/>
</dbReference>
<dbReference type="Pfam" id="PF20173">
    <property type="entry name" value="ZnF_RZ-type"/>
    <property type="match status" value="1"/>
</dbReference>
<keyword evidence="9" id="KW-1185">Reference proteome</keyword>
<protein>
    <recommendedName>
        <fullName evidence="7">RZ-type domain-containing protein</fullName>
    </recommendedName>
</protein>
<proteinExistence type="predicted"/>
<dbReference type="InterPro" id="IPR046439">
    <property type="entry name" value="ZF_RZ_dom"/>
</dbReference>
<dbReference type="PANTHER" id="PTHR23425">
    <property type="entry name" value="NUCLEOPORIN AMO1-LIKE"/>
    <property type="match status" value="1"/>
</dbReference>
<sequence length="200" mass="22926">MRRRKFSQEELDDFLCEIERLDLQKCLWFVQSAPMYKRLYEEESSRSWLRELVKISENLSLLPLRKYATLNNDFAFSVDSVELLLNGVNKLSLDELTATKSKIEGLLELTASNVGLGISDQERKMIVTAMGMKQGHWFKCPNGHIYCITECGGAMQESFCNECGAPIGGRNHFIRDDNDFASEMDGATSSAWPYSRFQRR</sequence>
<keyword evidence="3" id="KW-0479">Metal-binding</keyword>
<evidence type="ECO:0000256" key="2">
    <source>
        <dbReference type="ARBA" id="ARBA00022490"/>
    </source>
</evidence>
<gene>
    <name evidence="8" type="ORF">QYM36_019865</name>
</gene>
<evidence type="ECO:0000256" key="6">
    <source>
        <dbReference type="ARBA" id="ARBA00022859"/>
    </source>
</evidence>
<feature type="domain" description="RZ-type" evidence="7">
    <location>
        <begin position="118"/>
        <end position="190"/>
    </location>
</feature>
<dbReference type="GO" id="GO:0002376">
    <property type="term" value="P:immune system process"/>
    <property type="evidence" value="ECO:0007669"/>
    <property type="project" value="UniProtKB-KW"/>
</dbReference>
<dbReference type="Proteomes" id="UP001187531">
    <property type="component" value="Unassembled WGS sequence"/>
</dbReference>